<organism evidence="6 7">
    <name type="scientific">Erythrobacter litoralis</name>
    <dbReference type="NCBI Taxonomy" id="39960"/>
    <lineage>
        <taxon>Bacteria</taxon>
        <taxon>Pseudomonadati</taxon>
        <taxon>Pseudomonadota</taxon>
        <taxon>Alphaproteobacteria</taxon>
        <taxon>Sphingomonadales</taxon>
        <taxon>Erythrobacteraceae</taxon>
        <taxon>Erythrobacter/Porphyrobacter group</taxon>
        <taxon>Erythrobacter</taxon>
    </lineage>
</organism>
<dbReference type="Pfam" id="PF00160">
    <property type="entry name" value="Pro_isomerase"/>
    <property type="match status" value="1"/>
</dbReference>
<sequence length="366" mass="40522">MRNVLLPAVAAFALAMPVAAQDAPEGAPSPADIVNAAPQEDWVVIPPEDLLVMTLAADAEGNARKVVIQLMPPPFSQGWVENIRRLARERWYDGTSVNRVQDNYVVQWGDPNYDNPEAEGAEKPLPEGLNVMGEDEYPSSTIDVTLATNGEELTDENRATWDDWDWSNSRDPEFHNQATDVRATQTAATFAGWHQRDAYAEWVEFFQGWPVGTEGESADAPWWPVHCYGMVGVGRNYSPDTGSGAELYTVIGHAPRHLDRNIALVGRVIGGMEHLSSLPRGSGALGFYSADERDKRTPILSVRIASDLPEEERPLYEYLSTESESFERYVAARANRRDPFFIVPAGGADICNIPVPVRAFEYADDE</sequence>
<evidence type="ECO:0000313" key="6">
    <source>
        <dbReference type="EMBL" id="KEO89876.1"/>
    </source>
</evidence>
<dbReference type="RefSeq" id="WP_034906047.1">
    <property type="nucleotide sequence ID" value="NZ_CP017057.1"/>
</dbReference>
<dbReference type="EC" id="5.2.1.8" evidence="1"/>
<feature type="domain" description="PPIase cyclophilin-type" evidence="5">
    <location>
        <begin position="80"/>
        <end position="282"/>
    </location>
</feature>
<evidence type="ECO:0000259" key="5">
    <source>
        <dbReference type="Pfam" id="PF00160"/>
    </source>
</evidence>
<proteinExistence type="predicted"/>
<name>A0A074M593_9SPHN</name>
<keyword evidence="2" id="KW-0697">Rotamase</keyword>
<reference evidence="6 7" key="1">
    <citation type="submission" date="2014-04" db="EMBL/GenBank/DDBJ databases">
        <title>A comprehensive comparison of genomes of Erythrobacter spp. Strains.</title>
        <authorList>
            <person name="Zheng Q."/>
        </authorList>
    </citation>
    <scope>NUCLEOTIDE SEQUENCE [LARGE SCALE GENOMIC DNA]</scope>
    <source>
        <strain evidence="6 7">DSM 8509</strain>
    </source>
</reference>
<keyword evidence="3 6" id="KW-0413">Isomerase</keyword>
<feature type="chain" id="PRO_5001696891" description="peptidylprolyl isomerase" evidence="4">
    <location>
        <begin position="21"/>
        <end position="366"/>
    </location>
</feature>
<evidence type="ECO:0000256" key="1">
    <source>
        <dbReference type="ARBA" id="ARBA00013194"/>
    </source>
</evidence>
<evidence type="ECO:0000313" key="7">
    <source>
        <dbReference type="Proteomes" id="UP000027866"/>
    </source>
</evidence>
<dbReference type="InterPro" id="IPR002130">
    <property type="entry name" value="Cyclophilin-type_PPIase_dom"/>
</dbReference>
<evidence type="ECO:0000256" key="3">
    <source>
        <dbReference type="ARBA" id="ARBA00023235"/>
    </source>
</evidence>
<gene>
    <name evidence="6" type="ORF">EH32_02505</name>
</gene>
<feature type="signal peptide" evidence="4">
    <location>
        <begin position="1"/>
        <end position="20"/>
    </location>
</feature>
<evidence type="ECO:0000256" key="4">
    <source>
        <dbReference type="SAM" id="SignalP"/>
    </source>
</evidence>
<protein>
    <recommendedName>
        <fullName evidence="1">peptidylprolyl isomerase</fullName>
        <ecNumber evidence="1">5.2.1.8</ecNumber>
    </recommendedName>
</protein>
<keyword evidence="7" id="KW-1185">Reference proteome</keyword>
<evidence type="ECO:0000256" key="2">
    <source>
        <dbReference type="ARBA" id="ARBA00023110"/>
    </source>
</evidence>
<dbReference type="InterPro" id="IPR029000">
    <property type="entry name" value="Cyclophilin-like_dom_sf"/>
</dbReference>
<comment type="caution">
    <text evidence="6">The sequence shown here is derived from an EMBL/GenBank/DDBJ whole genome shotgun (WGS) entry which is preliminary data.</text>
</comment>
<dbReference type="Proteomes" id="UP000027866">
    <property type="component" value="Unassembled WGS sequence"/>
</dbReference>
<keyword evidence="4" id="KW-0732">Signal</keyword>
<dbReference type="PANTHER" id="PTHR43246">
    <property type="entry name" value="PEPTIDYL-PROLYL CIS-TRANS ISOMERASE CYP38, CHLOROPLASTIC"/>
    <property type="match status" value="1"/>
</dbReference>
<dbReference type="AlphaFoldDB" id="A0A074M593"/>
<dbReference type="EMBL" id="JMIX01000013">
    <property type="protein sequence ID" value="KEO89876.1"/>
    <property type="molecule type" value="Genomic_DNA"/>
</dbReference>
<accession>A0A074M593</accession>
<dbReference type="Gene3D" id="2.40.100.10">
    <property type="entry name" value="Cyclophilin-like"/>
    <property type="match status" value="1"/>
</dbReference>
<dbReference type="InterPro" id="IPR044665">
    <property type="entry name" value="E_coli_cyclophilin_A-like"/>
</dbReference>
<dbReference type="OrthoDB" id="9807797at2"/>
<dbReference type="SUPFAM" id="SSF50891">
    <property type="entry name" value="Cyclophilin-like"/>
    <property type="match status" value="1"/>
</dbReference>
<dbReference type="GO" id="GO:0003755">
    <property type="term" value="F:peptidyl-prolyl cis-trans isomerase activity"/>
    <property type="evidence" value="ECO:0007669"/>
    <property type="project" value="UniProtKB-KW"/>
</dbReference>